<organism evidence="3">
    <name type="scientific">Salpingoeca rosetta (strain ATCC 50818 / BSB-021)</name>
    <dbReference type="NCBI Taxonomy" id="946362"/>
    <lineage>
        <taxon>Eukaryota</taxon>
        <taxon>Choanoflagellata</taxon>
        <taxon>Craspedida</taxon>
        <taxon>Salpingoecidae</taxon>
        <taxon>Salpingoeca</taxon>
    </lineage>
</organism>
<sequence>MCEVVAFPSFFFPFLLGCLCVSPHFSFFCSLAGLSLSSALNHTPQSTLPQPTFPPSSLRARERQAIHTIEVALACLLAYFLFCCASLLLLVFPPTCVWVVRRVKPCRIPLARAGSLVISTCFGERGLVLVEPSSAARSPLCCVVVVFVFEATTSLSCSTLKHARHTKLAPVARVRLNPDSQYQAFLPFPPSHPFHSHKHTTTSS</sequence>
<evidence type="ECO:0008006" key="4">
    <source>
        <dbReference type="Google" id="ProtNLM"/>
    </source>
</evidence>
<dbReference type="AlphaFoldDB" id="F2UFD1"/>
<proteinExistence type="predicted"/>
<protein>
    <recommendedName>
        <fullName evidence="4">Transmembrane protein</fullName>
    </recommendedName>
</protein>
<keyword evidence="1" id="KW-1133">Transmembrane helix</keyword>
<evidence type="ECO:0000313" key="3">
    <source>
        <dbReference type="Proteomes" id="UP000007799"/>
    </source>
</evidence>
<dbReference type="KEGG" id="sre:PTSG_13252"/>
<gene>
    <name evidence="2" type="ORF">PTSG_13252</name>
</gene>
<evidence type="ECO:0000256" key="1">
    <source>
        <dbReference type="SAM" id="Phobius"/>
    </source>
</evidence>
<name>F2UFD1_SALR5</name>
<dbReference type="RefSeq" id="XP_004992384.1">
    <property type="nucleotide sequence ID" value="XM_004992327.1"/>
</dbReference>
<dbReference type="Proteomes" id="UP000007799">
    <property type="component" value="Unassembled WGS sequence"/>
</dbReference>
<evidence type="ECO:0000313" key="2">
    <source>
        <dbReference type="EMBL" id="EGD75331.1"/>
    </source>
</evidence>
<dbReference type="EMBL" id="GL832971">
    <property type="protein sequence ID" value="EGD75331.1"/>
    <property type="molecule type" value="Genomic_DNA"/>
</dbReference>
<feature type="transmembrane region" description="Helical" evidence="1">
    <location>
        <begin position="71"/>
        <end position="92"/>
    </location>
</feature>
<keyword evidence="1" id="KW-0472">Membrane</keyword>
<accession>F2UFD1</accession>
<dbReference type="InParanoid" id="F2UFD1"/>
<dbReference type="GeneID" id="16072946"/>
<keyword evidence="1" id="KW-0812">Transmembrane</keyword>
<keyword evidence="3" id="KW-1185">Reference proteome</keyword>
<reference evidence="2" key="1">
    <citation type="submission" date="2009-08" db="EMBL/GenBank/DDBJ databases">
        <title>Annotation of Salpingoeca rosetta.</title>
        <authorList>
            <consortium name="The Broad Institute Genome Sequencing Platform"/>
            <person name="Russ C."/>
            <person name="Cuomo C."/>
            <person name="Burger G."/>
            <person name="Gray M.W."/>
            <person name="Holland P.W.H."/>
            <person name="King N."/>
            <person name="Lang F.B.F."/>
            <person name="Roger A.J."/>
            <person name="Ruiz-Trillo I."/>
            <person name="Young S.K."/>
            <person name="Zeng Q."/>
            <person name="Gargeya S."/>
            <person name="Alvarado L."/>
            <person name="Berlin A."/>
            <person name="Chapman S.B."/>
            <person name="Chen Z."/>
            <person name="Freedman E."/>
            <person name="Gellesch M."/>
            <person name="Goldberg J."/>
            <person name="Griggs A."/>
            <person name="Gujja S."/>
            <person name="Heilman E."/>
            <person name="Heiman D."/>
            <person name="Howarth C."/>
            <person name="Mehta T."/>
            <person name="Neiman D."/>
            <person name="Pearson M."/>
            <person name="Roberts A."/>
            <person name="Saif S."/>
            <person name="Shea T."/>
            <person name="Shenoy N."/>
            <person name="Sisk P."/>
            <person name="Stolte C."/>
            <person name="Sykes S."/>
            <person name="White J."/>
            <person name="Yandava C."/>
            <person name="Haas B."/>
            <person name="Nusbaum C."/>
            <person name="Birren B."/>
        </authorList>
    </citation>
    <scope>NUCLEOTIDE SEQUENCE [LARGE SCALE GENOMIC DNA]</scope>
    <source>
        <strain evidence="2">ATCC 50818</strain>
    </source>
</reference>